<keyword evidence="6 12" id="KW-0479">Metal-binding</keyword>
<feature type="binding site" evidence="12">
    <location>
        <position position="115"/>
    </location>
    <ligand>
        <name>Mg(2+)</name>
        <dbReference type="ChEBI" id="CHEBI:18420"/>
        <label>1</label>
    </ligand>
</feature>
<dbReference type="InterPro" id="IPR020548">
    <property type="entry name" value="Fructose_bisphosphatase_AS"/>
</dbReference>
<feature type="binding site" evidence="12">
    <location>
        <position position="273"/>
    </location>
    <ligand>
        <name>substrate</name>
    </ligand>
</feature>
<dbReference type="Pfam" id="PF00316">
    <property type="entry name" value="FBPase"/>
    <property type="match status" value="1"/>
</dbReference>
<dbReference type="SUPFAM" id="SSF56655">
    <property type="entry name" value="Carbohydrate phosphatase"/>
    <property type="match status" value="1"/>
</dbReference>
<dbReference type="GO" id="GO:0042132">
    <property type="term" value="F:fructose 1,6-bisphosphate 1-phosphatase activity"/>
    <property type="evidence" value="ECO:0007669"/>
    <property type="project" value="UniProtKB-UniRule"/>
</dbReference>
<dbReference type="Proteomes" id="UP000319836">
    <property type="component" value="Unassembled WGS sequence"/>
</dbReference>
<gene>
    <name evidence="12" type="primary">fbp</name>
    <name evidence="16" type="ORF">E6K80_04750</name>
</gene>
<keyword evidence="7 12" id="KW-0378">Hydrolase</keyword>
<dbReference type="EC" id="3.1.3.11" evidence="4 12"/>
<evidence type="ECO:0000256" key="13">
    <source>
        <dbReference type="RuleBase" id="RU000508"/>
    </source>
</evidence>
<comment type="subcellular location">
    <subcellularLocation>
        <location evidence="12">Cytoplasm</location>
    </subcellularLocation>
</comment>
<dbReference type="GO" id="GO:0006094">
    <property type="term" value="P:gluconeogenesis"/>
    <property type="evidence" value="ECO:0007669"/>
    <property type="project" value="UniProtKB-UniRule"/>
</dbReference>
<comment type="pathway">
    <text evidence="2">Carbohydrate biosynthesis; Calvin cycle.</text>
</comment>
<dbReference type="NCBIfam" id="NF006778">
    <property type="entry name" value="PRK09293.1-1"/>
    <property type="match status" value="1"/>
</dbReference>
<dbReference type="PANTHER" id="PTHR11556">
    <property type="entry name" value="FRUCTOSE-1,6-BISPHOSPHATASE-RELATED"/>
    <property type="match status" value="1"/>
</dbReference>
<dbReference type="Pfam" id="PF18913">
    <property type="entry name" value="FBPase_C"/>
    <property type="match status" value="1"/>
</dbReference>
<comment type="subunit">
    <text evidence="12">Homotetramer.</text>
</comment>
<evidence type="ECO:0000256" key="12">
    <source>
        <dbReference type="HAMAP-Rule" id="MF_01855"/>
    </source>
</evidence>
<accession>A0A538U756</accession>
<feature type="binding site" evidence="12">
    <location>
        <position position="93"/>
    </location>
    <ligand>
        <name>Mg(2+)</name>
        <dbReference type="ChEBI" id="CHEBI:18420"/>
        <label>1</label>
    </ligand>
</feature>
<evidence type="ECO:0000256" key="2">
    <source>
        <dbReference type="ARBA" id="ARBA00005215"/>
    </source>
</evidence>
<dbReference type="FunFam" id="3.30.540.10:FF:000002">
    <property type="entry name" value="Fructose-1,6-bisphosphatase class 1"/>
    <property type="match status" value="1"/>
</dbReference>
<dbReference type="InterPro" id="IPR044015">
    <property type="entry name" value="FBPase_C_dom"/>
</dbReference>
<evidence type="ECO:0000313" key="16">
    <source>
        <dbReference type="EMBL" id="TMQ71707.1"/>
    </source>
</evidence>
<dbReference type="PIRSF" id="PIRSF500210">
    <property type="entry name" value="FBPtase"/>
    <property type="match status" value="1"/>
</dbReference>
<evidence type="ECO:0000256" key="7">
    <source>
        <dbReference type="ARBA" id="ARBA00022801"/>
    </source>
</evidence>
<comment type="catalytic activity">
    <reaction evidence="1 12">
        <text>beta-D-fructose 1,6-bisphosphate + H2O = beta-D-fructose 6-phosphate + phosphate</text>
        <dbReference type="Rhea" id="RHEA:11064"/>
        <dbReference type="ChEBI" id="CHEBI:15377"/>
        <dbReference type="ChEBI" id="CHEBI:32966"/>
        <dbReference type="ChEBI" id="CHEBI:43474"/>
        <dbReference type="ChEBI" id="CHEBI:57634"/>
        <dbReference type="EC" id="3.1.3.11"/>
    </reaction>
</comment>
<evidence type="ECO:0000256" key="3">
    <source>
        <dbReference type="ARBA" id="ARBA00010941"/>
    </source>
</evidence>
<reference evidence="16 17" key="1">
    <citation type="journal article" date="2019" name="Nat. Microbiol.">
        <title>Mediterranean grassland soil C-N compound turnover is dependent on rainfall and depth, and is mediated by genomically divergent microorganisms.</title>
        <authorList>
            <person name="Diamond S."/>
            <person name="Andeer P.F."/>
            <person name="Li Z."/>
            <person name="Crits-Christoph A."/>
            <person name="Burstein D."/>
            <person name="Anantharaman K."/>
            <person name="Lane K.R."/>
            <person name="Thomas B.C."/>
            <person name="Pan C."/>
            <person name="Northen T.R."/>
            <person name="Banfield J.F."/>
        </authorList>
    </citation>
    <scope>NUCLEOTIDE SEQUENCE [LARGE SCALE GENOMIC DNA]</scope>
    <source>
        <strain evidence="16">WS_10</strain>
    </source>
</reference>
<dbReference type="GO" id="GO:0005986">
    <property type="term" value="P:sucrose biosynthetic process"/>
    <property type="evidence" value="ECO:0007669"/>
    <property type="project" value="TreeGrafter"/>
</dbReference>
<dbReference type="InterPro" id="IPR000146">
    <property type="entry name" value="FBPase_class-1"/>
</dbReference>
<dbReference type="PRINTS" id="PR00115">
    <property type="entry name" value="F16BPHPHTASE"/>
</dbReference>
<comment type="caution">
    <text evidence="12">Lacks conserved residue(s) required for the propagation of feature annotation.</text>
</comment>
<dbReference type="PROSITE" id="PS00124">
    <property type="entry name" value="FBPASE"/>
    <property type="match status" value="1"/>
</dbReference>
<evidence type="ECO:0000256" key="9">
    <source>
        <dbReference type="ARBA" id="ARBA00023277"/>
    </source>
</evidence>
<comment type="cofactor">
    <cofactor evidence="12">
        <name>Mg(2+)</name>
        <dbReference type="ChEBI" id="CHEBI:18420"/>
    </cofactor>
    <text evidence="12">Binds 2 magnesium ions per subunit.</text>
</comment>
<proteinExistence type="inferred from homology"/>
<dbReference type="HAMAP" id="MF_01855">
    <property type="entry name" value="FBPase_class1"/>
    <property type="match status" value="1"/>
</dbReference>
<dbReference type="EMBL" id="VBPA01000106">
    <property type="protein sequence ID" value="TMQ71707.1"/>
    <property type="molecule type" value="Genomic_DNA"/>
</dbReference>
<feature type="binding site" evidence="12">
    <location>
        <position position="279"/>
    </location>
    <ligand>
        <name>Mg(2+)</name>
        <dbReference type="ChEBI" id="CHEBI:18420"/>
        <label>2</label>
    </ligand>
</feature>
<evidence type="ECO:0000256" key="4">
    <source>
        <dbReference type="ARBA" id="ARBA00013093"/>
    </source>
</evidence>
<dbReference type="GO" id="GO:0006002">
    <property type="term" value="P:fructose 6-phosphate metabolic process"/>
    <property type="evidence" value="ECO:0007669"/>
    <property type="project" value="TreeGrafter"/>
</dbReference>
<evidence type="ECO:0000313" key="17">
    <source>
        <dbReference type="Proteomes" id="UP000319836"/>
    </source>
</evidence>
<protein>
    <recommendedName>
        <fullName evidence="10 12">Fructose-1,6-bisphosphatase class 1</fullName>
        <shortName evidence="12">FBPase class 1</shortName>
        <ecNumber evidence="4 12">3.1.3.11</ecNumber>
    </recommendedName>
    <alternativeName>
        <fullName evidence="11 12">D-fructose-1,6-bisphosphate 1-phosphohydrolase class 1</fullName>
    </alternativeName>
</protein>
<dbReference type="InterPro" id="IPR028343">
    <property type="entry name" value="FBPtase"/>
</dbReference>
<keyword evidence="8 12" id="KW-0460">Magnesium</keyword>
<feature type="domain" description="Fructose-1-6-bisphosphatase class 1 C-terminal" evidence="15">
    <location>
        <begin position="201"/>
        <end position="330"/>
    </location>
</feature>
<dbReference type="GO" id="GO:0000287">
    <property type="term" value="F:magnesium ion binding"/>
    <property type="evidence" value="ECO:0007669"/>
    <property type="project" value="UniProtKB-UniRule"/>
</dbReference>
<dbReference type="CDD" id="cd00354">
    <property type="entry name" value="FBPase"/>
    <property type="match status" value="1"/>
</dbReference>
<feature type="binding site" evidence="12">
    <location>
        <position position="115"/>
    </location>
    <ligand>
        <name>Mg(2+)</name>
        <dbReference type="ChEBI" id="CHEBI:18420"/>
        <label>2</label>
    </ligand>
</feature>
<dbReference type="FunFam" id="3.40.190.80:FF:000001">
    <property type="entry name" value="Fructose-1,6-bisphosphatase class 1"/>
    <property type="match status" value="1"/>
</dbReference>
<feature type="domain" description="Fructose-1-6-bisphosphatase class I N-terminal" evidence="14">
    <location>
        <begin position="6"/>
        <end position="196"/>
    </location>
</feature>
<keyword evidence="5 12" id="KW-0963">Cytoplasm</keyword>
<sequence length="349" mass="38481">MTQRSMTLSQFILQQEHRHPESSGEFTRLLIDVALAAKMINREVTRAGLVDILGYTGAENVHGEKVQKLDVFAHEVIARVLGSTGQLAVLASEEDEDILSVNENRAPGRYVVNFDPLDGSSNINANVNIGTIFSILPRVTRSGPGGLQDVLQPGIRQLAAGYVMYGSSTMLIYTQGNGVHGFTFEPSLGEFLLSHPLIRTPPRGRIYSVNESNYFQWSEGVKRYVDWLKQPDGSSGRPYSARYIGSLVADFHRNLLYGGIFLYPPDQKNPSGKLRLLYEAAPLAYIAEQAGGAASDGHQPIMQIAPSELHQKTPLILGSAEDVRDCELFMQEKHKAVTAERRMSNPVRA</sequence>
<dbReference type="AlphaFoldDB" id="A0A538U756"/>
<dbReference type="GO" id="GO:0005829">
    <property type="term" value="C:cytosol"/>
    <property type="evidence" value="ECO:0007669"/>
    <property type="project" value="TreeGrafter"/>
</dbReference>
<evidence type="ECO:0000256" key="8">
    <source>
        <dbReference type="ARBA" id="ARBA00022842"/>
    </source>
</evidence>
<evidence type="ECO:0000256" key="6">
    <source>
        <dbReference type="ARBA" id="ARBA00022723"/>
    </source>
</evidence>
<feature type="binding site" evidence="12">
    <location>
        <position position="210"/>
    </location>
    <ligand>
        <name>substrate</name>
    </ligand>
</feature>
<dbReference type="PANTHER" id="PTHR11556:SF35">
    <property type="entry name" value="SEDOHEPTULOSE-1,7-BISPHOSPHATASE, CHLOROPLASTIC"/>
    <property type="match status" value="1"/>
</dbReference>
<dbReference type="InterPro" id="IPR033391">
    <property type="entry name" value="FBPase_N"/>
</dbReference>
<organism evidence="16 17">
    <name type="scientific">Eiseniibacteriota bacterium</name>
    <dbReference type="NCBI Taxonomy" id="2212470"/>
    <lineage>
        <taxon>Bacteria</taxon>
        <taxon>Candidatus Eiseniibacteriota</taxon>
    </lineage>
</organism>
<evidence type="ECO:0000256" key="10">
    <source>
        <dbReference type="ARBA" id="ARBA00072069"/>
    </source>
</evidence>
<evidence type="ECO:0000259" key="14">
    <source>
        <dbReference type="Pfam" id="PF00316"/>
    </source>
</evidence>
<evidence type="ECO:0000256" key="11">
    <source>
        <dbReference type="ARBA" id="ARBA00081210"/>
    </source>
</evidence>
<evidence type="ECO:0000256" key="5">
    <source>
        <dbReference type="ARBA" id="ARBA00022490"/>
    </source>
</evidence>
<feature type="binding site" evidence="12">
    <location>
        <position position="117"/>
    </location>
    <ligand>
        <name>Mg(2+)</name>
        <dbReference type="ChEBI" id="CHEBI:18420"/>
        <label>1</label>
    </ligand>
</feature>
<dbReference type="Gene3D" id="3.30.540.10">
    <property type="entry name" value="Fructose-1,6-Bisphosphatase, subunit A, domain 1"/>
    <property type="match status" value="1"/>
</dbReference>
<dbReference type="GO" id="GO:0006000">
    <property type="term" value="P:fructose metabolic process"/>
    <property type="evidence" value="ECO:0007669"/>
    <property type="project" value="TreeGrafter"/>
</dbReference>
<dbReference type="PIRSF" id="PIRSF000904">
    <property type="entry name" value="FBPtase_SBPase"/>
    <property type="match status" value="1"/>
</dbReference>
<comment type="caution">
    <text evidence="16">The sequence shown here is derived from an EMBL/GenBank/DDBJ whole genome shotgun (WGS) entry which is preliminary data.</text>
</comment>
<feature type="binding site" evidence="12">
    <location>
        <begin position="118"/>
        <end position="121"/>
    </location>
    <ligand>
        <name>substrate</name>
    </ligand>
</feature>
<dbReference type="Gene3D" id="3.40.190.80">
    <property type="match status" value="1"/>
</dbReference>
<evidence type="ECO:0000256" key="1">
    <source>
        <dbReference type="ARBA" id="ARBA00001273"/>
    </source>
</evidence>
<name>A0A538U756_UNCEI</name>
<dbReference type="GO" id="GO:0030388">
    <property type="term" value="P:fructose 1,6-bisphosphate metabolic process"/>
    <property type="evidence" value="ECO:0007669"/>
    <property type="project" value="TreeGrafter"/>
</dbReference>
<evidence type="ECO:0000259" key="15">
    <source>
        <dbReference type="Pfam" id="PF18913"/>
    </source>
</evidence>
<keyword evidence="9 12" id="KW-0119">Carbohydrate metabolism</keyword>
<comment type="similarity">
    <text evidence="3 12 13">Belongs to the FBPase class 1 family.</text>
</comment>
<feature type="binding site" evidence="12">
    <location>
        <position position="243"/>
    </location>
    <ligand>
        <name>substrate</name>
    </ligand>
</feature>
<feature type="binding site" evidence="12">
    <location>
        <position position="118"/>
    </location>
    <ligand>
        <name>Mg(2+)</name>
        <dbReference type="ChEBI" id="CHEBI:18420"/>
        <label>2</label>
    </ligand>
</feature>